<dbReference type="Proteomes" id="UP000434957">
    <property type="component" value="Unassembled WGS sequence"/>
</dbReference>
<organism evidence="2 3">
    <name type="scientific">Phytophthora rubi</name>
    <dbReference type="NCBI Taxonomy" id="129364"/>
    <lineage>
        <taxon>Eukaryota</taxon>
        <taxon>Sar</taxon>
        <taxon>Stramenopiles</taxon>
        <taxon>Oomycota</taxon>
        <taxon>Peronosporomycetes</taxon>
        <taxon>Peronosporales</taxon>
        <taxon>Peronosporaceae</taxon>
        <taxon>Phytophthora</taxon>
    </lineage>
</organism>
<gene>
    <name evidence="2" type="ORF">PR003_g22521</name>
</gene>
<dbReference type="AlphaFoldDB" id="A0A6A4D455"/>
<evidence type="ECO:0000313" key="3">
    <source>
        <dbReference type="Proteomes" id="UP000434957"/>
    </source>
</evidence>
<comment type="caution">
    <text evidence="2">The sequence shown here is derived from an EMBL/GenBank/DDBJ whole genome shotgun (WGS) entry which is preliminary data.</text>
</comment>
<name>A0A6A4D455_9STRA</name>
<keyword evidence="3" id="KW-1185">Reference proteome</keyword>
<reference evidence="2 3" key="1">
    <citation type="submission" date="2018-08" db="EMBL/GenBank/DDBJ databases">
        <title>Genomic investigation of the strawberry pathogen Phytophthora fragariae indicates pathogenicity is determined by transcriptional variation in three key races.</title>
        <authorList>
            <person name="Adams T.M."/>
            <person name="Armitage A.D."/>
            <person name="Sobczyk M.K."/>
            <person name="Bates H.J."/>
            <person name="Dunwell J.M."/>
            <person name="Nellist C.F."/>
            <person name="Harrison R.J."/>
        </authorList>
    </citation>
    <scope>NUCLEOTIDE SEQUENCE [LARGE SCALE GENOMIC DNA]</scope>
    <source>
        <strain evidence="2 3">SCRP333</strain>
    </source>
</reference>
<accession>A0A6A4D455</accession>
<sequence>MQATRGAEPPDPGRDDGDSGRGLDCFPVGSPSSGAGIPPRTGARSIQNTPTTPEPASDAVTAPSSPAPNDCLETDGPWTGNSAAVLGTNRPLTEEQARASRVVTGIWNPLDKKHLVNTMLCDWKTTTCKEWNADEKLLREVALAPSEVKRGERIRAMTAEESRALLAYIRGDLELPHPPNFIKSTMPPHQRAMLEDIHETYLQVTRTVVSVKR</sequence>
<evidence type="ECO:0000313" key="2">
    <source>
        <dbReference type="EMBL" id="KAE9301428.1"/>
    </source>
</evidence>
<evidence type="ECO:0000256" key="1">
    <source>
        <dbReference type="SAM" id="MobiDB-lite"/>
    </source>
</evidence>
<protein>
    <submittedName>
        <fullName evidence="2">Uncharacterized protein</fullName>
    </submittedName>
</protein>
<feature type="compositionally biased region" description="Basic and acidic residues" evidence="1">
    <location>
        <begin position="11"/>
        <end position="21"/>
    </location>
</feature>
<feature type="region of interest" description="Disordered" evidence="1">
    <location>
        <begin position="1"/>
        <end position="78"/>
    </location>
</feature>
<dbReference type="EMBL" id="QXFT01002241">
    <property type="protein sequence ID" value="KAE9301428.1"/>
    <property type="molecule type" value="Genomic_DNA"/>
</dbReference>
<proteinExistence type="predicted"/>